<dbReference type="RefSeq" id="WP_203958809.1">
    <property type="nucleotide sequence ID" value="NZ_BOOV01000001.1"/>
</dbReference>
<reference evidence="3 4" key="1">
    <citation type="submission" date="2020-08" db="EMBL/GenBank/DDBJ databases">
        <title>Sequencing the genomes of 1000 actinobacteria strains.</title>
        <authorList>
            <person name="Klenk H.-P."/>
        </authorList>
    </citation>
    <scope>NUCLEOTIDE SEQUENCE [LARGE SCALE GENOMIC DNA]</scope>
    <source>
        <strain evidence="3 4">DSM 45784</strain>
    </source>
</reference>
<dbReference type="Gene3D" id="3.30.70.100">
    <property type="match status" value="2"/>
</dbReference>
<feature type="domain" description="ABM" evidence="2">
    <location>
        <begin position="38"/>
        <end position="126"/>
    </location>
</feature>
<dbReference type="Pfam" id="PF03992">
    <property type="entry name" value="ABM"/>
    <property type="match status" value="2"/>
</dbReference>
<feature type="region of interest" description="Disordered" evidence="1">
    <location>
        <begin position="1"/>
        <end position="30"/>
    </location>
</feature>
<accession>A0A7W7GBY1</accession>
<dbReference type="InterPro" id="IPR007138">
    <property type="entry name" value="ABM_dom"/>
</dbReference>
<dbReference type="PANTHER" id="PTHR34474">
    <property type="entry name" value="SIGNAL TRANSDUCTION PROTEIN TRAP"/>
    <property type="match status" value="1"/>
</dbReference>
<organism evidence="3 4">
    <name type="scientific">Sphaerisporangium siamense</name>
    <dbReference type="NCBI Taxonomy" id="795645"/>
    <lineage>
        <taxon>Bacteria</taxon>
        <taxon>Bacillati</taxon>
        <taxon>Actinomycetota</taxon>
        <taxon>Actinomycetes</taxon>
        <taxon>Streptosporangiales</taxon>
        <taxon>Streptosporangiaceae</taxon>
        <taxon>Sphaerisporangium</taxon>
    </lineage>
</organism>
<evidence type="ECO:0000313" key="4">
    <source>
        <dbReference type="Proteomes" id="UP000542210"/>
    </source>
</evidence>
<dbReference type="GO" id="GO:0004497">
    <property type="term" value="F:monooxygenase activity"/>
    <property type="evidence" value="ECO:0007669"/>
    <property type="project" value="UniProtKB-KW"/>
</dbReference>
<dbReference type="InterPro" id="IPR011008">
    <property type="entry name" value="Dimeric_a/b-barrel"/>
</dbReference>
<keyword evidence="4" id="KW-1185">Reference proteome</keyword>
<dbReference type="InterPro" id="IPR050404">
    <property type="entry name" value="Heme-degrading_MO"/>
</dbReference>
<sequence>MNAKDSRTQQDERRDGRVRAGATRAKAAARPAGEDTVYRVMVKLRIHPGMERDFEKTWREIAATISRQPANVGQSLAKSPDEDGVYYIVSDWENEEKFRRFEHSAEHAANRMRLDPFRDPAGTSMTPMLVASRLGAQPAPGRVRVALYLNEPESDKGSVENAYHQISTTLAGRQGLRGNELLRSLRDPRRYAVLSEWDDVPTYREWERSPEHLPTTSPLARYHDKGLGIFGSYEVVAAY</sequence>
<feature type="compositionally biased region" description="Low complexity" evidence="1">
    <location>
        <begin position="19"/>
        <end position="30"/>
    </location>
</feature>
<evidence type="ECO:0000259" key="2">
    <source>
        <dbReference type="PROSITE" id="PS51725"/>
    </source>
</evidence>
<dbReference type="EMBL" id="JACHND010000001">
    <property type="protein sequence ID" value="MBB4703972.1"/>
    <property type="molecule type" value="Genomic_DNA"/>
</dbReference>
<dbReference type="SUPFAM" id="SSF54909">
    <property type="entry name" value="Dimeric alpha+beta barrel"/>
    <property type="match status" value="2"/>
</dbReference>
<proteinExistence type="predicted"/>
<keyword evidence="3" id="KW-0503">Monooxygenase</keyword>
<gene>
    <name evidence="3" type="ORF">BJ982_005516</name>
</gene>
<comment type="caution">
    <text evidence="3">The sequence shown here is derived from an EMBL/GenBank/DDBJ whole genome shotgun (WGS) entry which is preliminary data.</text>
</comment>
<protein>
    <submittedName>
        <fullName evidence="3">Heme-degrading monooxygenase HmoA</fullName>
    </submittedName>
</protein>
<dbReference type="AlphaFoldDB" id="A0A7W7GBY1"/>
<evidence type="ECO:0000256" key="1">
    <source>
        <dbReference type="SAM" id="MobiDB-lite"/>
    </source>
</evidence>
<name>A0A7W7GBY1_9ACTN</name>
<dbReference type="PROSITE" id="PS51725">
    <property type="entry name" value="ABM"/>
    <property type="match status" value="1"/>
</dbReference>
<dbReference type="Proteomes" id="UP000542210">
    <property type="component" value="Unassembled WGS sequence"/>
</dbReference>
<keyword evidence="3" id="KW-0560">Oxidoreductase</keyword>
<dbReference type="PANTHER" id="PTHR34474:SF2">
    <property type="entry name" value="SIGNAL TRANSDUCTION PROTEIN TRAP"/>
    <property type="match status" value="1"/>
</dbReference>
<feature type="compositionally biased region" description="Basic and acidic residues" evidence="1">
    <location>
        <begin position="1"/>
        <end position="18"/>
    </location>
</feature>
<evidence type="ECO:0000313" key="3">
    <source>
        <dbReference type="EMBL" id="MBB4703972.1"/>
    </source>
</evidence>